<dbReference type="EMBL" id="CP032317">
    <property type="protein sequence ID" value="AYA36984.1"/>
    <property type="molecule type" value="Genomic_DNA"/>
</dbReference>
<protein>
    <submittedName>
        <fullName evidence="6">MerR family transcriptional regulator</fullName>
    </submittedName>
</protein>
<keyword evidence="4" id="KW-0804">Transcription</keyword>
<evidence type="ECO:0000256" key="1">
    <source>
        <dbReference type="ARBA" id="ARBA00022491"/>
    </source>
</evidence>
<dbReference type="GO" id="GO:0031419">
    <property type="term" value="F:cobalamin binding"/>
    <property type="evidence" value="ECO:0007669"/>
    <property type="project" value="InterPro"/>
</dbReference>
<proteinExistence type="predicted"/>
<dbReference type="Gene3D" id="1.10.1240.10">
    <property type="entry name" value="Methionine synthase domain"/>
    <property type="match status" value="1"/>
</dbReference>
<dbReference type="PROSITE" id="PS50937">
    <property type="entry name" value="HTH_MERR_2"/>
    <property type="match status" value="1"/>
</dbReference>
<evidence type="ECO:0000259" key="5">
    <source>
        <dbReference type="PROSITE" id="PS50937"/>
    </source>
</evidence>
<accession>A0A3B7QYR0</accession>
<feature type="domain" description="HTH merR-type" evidence="5">
    <location>
        <begin position="44"/>
        <end position="113"/>
    </location>
</feature>
<dbReference type="Pfam" id="PF13411">
    <property type="entry name" value="MerR_1"/>
    <property type="match status" value="1"/>
</dbReference>
<evidence type="ECO:0000256" key="3">
    <source>
        <dbReference type="ARBA" id="ARBA00023125"/>
    </source>
</evidence>
<evidence type="ECO:0000256" key="4">
    <source>
        <dbReference type="ARBA" id="ARBA00023163"/>
    </source>
</evidence>
<keyword evidence="2" id="KW-0805">Transcription regulation</keyword>
<dbReference type="AlphaFoldDB" id="A0A3B7QYR0"/>
<keyword evidence="7" id="KW-1185">Reference proteome</keyword>
<dbReference type="Proteomes" id="UP000262802">
    <property type="component" value="Chromosome"/>
</dbReference>
<dbReference type="Gene3D" id="3.40.50.280">
    <property type="entry name" value="Cobalamin-binding domain"/>
    <property type="match status" value="1"/>
</dbReference>
<reference evidence="6 7" key="1">
    <citation type="submission" date="2018-09" db="EMBL/GenBank/DDBJ databases">
        <title>Hymenobacter medium sp. nov., isolated from R2A medium.</title>
        <authorList>
            <person name="Yingchao G."/>
        </authorList>
    </citation>
    <scope>NUCLEOTIDE SEQUENCE [LARGE SCALE GENOMIC DNA]</scope>
    <source>
        <strain evidence="7">sh-6</strain>
    </source>
</reference>
<dbReference type="OrthoDB" id="9800334at2"/>
<dbReference type="GO" id="GO:0046872">
    <property type="term" value="F:metal ion binding"/>
    <property type="evidence" value="ECO:0007669"/>
    <property type="project" value="InterPro"/>
</dbReference>
<organism evidence="6 7">
    <name type="scientific">Hymenobacter oligotrophus</name>
    <dbReference type="NCBI Taxonomy" id="2319843"/>
    <lineage>
        <taxon>Bacteria</taxon>
        <taxon>Pseudomonadati</taxon>
        <taxon>Bacteroidota</taxon>
        <taxon>Cytophagia</taxon>
        <taxon>Cytophagales</taxon>
        <taxon>Hymenobacteraceae</taxon>
        <taxon>Hymenobacter</taxon>
    </lineage>
</organism>
<dbReference type="InterPro" id="IPR009061">
    <property type="entry name" value="DNA-bd_dom_put_sf"/>
</dbReference>
<dbReference type="CDD" id="cd01104">
    <property type="entry name" value="HTH_MlrA-CarA"/>
    <property type="match status" value="1"/>
</dbReference>
<sequence>MACCGFRPNILPWRAASPKPADPAPRRAALLNLFSYLSSCSVGQFSIKDLESLSGIKAHTIRMWEQRYGVLRPERTATNIRTYYDADLRRLLNVATLCERGHRISQVASLSEQELCQAVAACCIDPHLYNPQITELLTATLDMDEPKLSHVIARAAKEIGFEHTMIHIVYPFLYRIGVLWQTGSLNPAQEHMASHLLRQKLLAAADALPPVEAGTTTRWVLFLPEGELHELALLFMNYLLRVRQHHVLYLGQNLPVRELSAVCACYKPHYVASVLTTVPERDRVQQFLQELGTLCPSAEFVLYGPALQAEAEMPPRFQRVQRMTDFIALVQQLASTETVAASNEAV</sequence>
<dbReference type="SUPFAM" id="SSF52242">
    <property type="entry name" value="Cobalamin (vitamin B12)-binding domain"/>
    <property type="match status" value="1"/>
</dbReference>
<dbReference type="InterPro" id="IPR036724">
    <property type="entry name" value="Cobalamin-bd_sf"/>
</dbReference>
<keyword evidence="3" id="KW-0238">DNA-binding</keyword>
<evidence type="ECO:0000256" key="2">
    <source>
        <dbReference type="ARBA" id="ARBA00023015"/>
    </source>
</evidence>
<gene>
    <name evidence="6" type="ORF">D3Y59_07895</name>
</gene>
<dbReference type="GO" id="GO:0003677">
    <property type="term" value="F:DNA binding"/>
    <property type="evidence" value="ECO:0007669"/>
    <property type="project" value="UniProtKB-KW"/>
</dbReference>
<dbReference type="Gene3D" id="1.10.1660.10">
    <property type="match status" value="1"/>
</dbReference>
<evidence type="ECO:0000313" key="6">
    <source>
        <dbReference type="EMBL" id="AYA36984.1"/>
    </source>
</evidence>
<dbReference type="GO" id="GO:0003700">
    <property type="term" value="F:DNA-binding transcription factor activity"/>
    <property type="evidence" value="ECO:0007669"/>
    <property type="project" value="InterPro"/>
</dbReference>
<dbReference type="SUPFAM" id="SSF46955">
    <property type="entry name" value="Putative DNA-binding domain"/>
    <property type="match status" value="1"/>
</dbReference>
<dbReference type="InterPro" id="IPR036594">
    <property type="entry name" value="Meth_synthase_dom"/>
</dbReference>
<dbReference type="InterPro" id="IPR000551">
    <property type="entry name" value="MerR-type_HTH_dom"/>
</dbReference>
<evidence type="ECO:0000313" key="7">
    <source>
        <dbReference type="Proteomes" id="UP000262802"/>
    </source>
</evidence>
<dbReference type="InterPro" id="IPR047057">
    <property type="entry name" value="MerR_fam"/>
</dbReference>
<dbReference type="PANTHER" id="PTHR30204:SF69">
    <property type="entry name" value="MERR-FAMILY TRANSCRIPTIONAL REGULATOR"/>
    <property type="match status" value="1"/>
</dbReference>
<dbReference type="InterPro" id="IPR003759">
    <property type="entry name" value="Cbl-bd_cap"/>
</dbReference>
<keyword evidence="1" id="KW-0678">Repressor</keyword>
<dbReference type="KEGG" id="hyh:D3Y59_07895"/>
<dbReference type="SMART" id="SM00422">
    <property type="entry name" value="HTH_MERR"/>
    <property type="match status" value="1"/>
</dbReference>
<name>A0A3B7QYR0_9BACT</name>
<dbReference type="PANTHER" id="PTHR30204">
    <property type="entry name" value="REDOX-CYCLING DRUG-SENSING TRANSCRIPTIONAL ACTIVATOR SOXR"/>
    <property type="match status" value="1"/>
</dbReference>
<dbReference type="Pfam" id="PF02607">
    <property type="entry name" value="B12-binding_2"/>
    <property type="match status" value="1"/>
</dbReference>